<dbReference type="FunFam" id="1.10.8.60:FF:000013">
    <property type="entry name" value="DNA polymerase III subunit gamma/tau"/>
    <property type="match status" value="1"/>
</dbReference>
<feature type="coiled-coil region" evidence="7">
    <location>
        <begin position="757"/>
        <end position="787"/>
    </location>
</feature>
<dbReference type="InterPro" id="IPR027417">
    <property type="entry name" value="P-loop_NTPase"/>
</dbReference>
<dbReference type="InterPro" id="IPR054506">
    <property type="entry name" value="DnaA_N-like_STI"/>
</dbReference>
<feature type="compositionally biased region" description="Basic residues" evidence="8">
    <location>
        <begin position="160"/>
        <end position="174"/>
    </location>
</feature>
<dbReference type="Pfam" id="PF12169">
    <property type="entry name" value="DNA_pol3_gamma3"/>
    <property type="match status" value="1"/>
</dbReference>
<evidence type="ECO:0000256" key="8">
    <source>
        <dbReference type="SAM" id="MobiDB-lite"/>
    </source>
</evidence>
<evidence type="ECO:0000256" key="7">
    <source>
        <dbReference type="SAM" id="Coils"/>
    </source>
</evidence>
<dbReference type="InterPro" id="IPR045085">
    <property type="entry name" value="HLD_clamp_pol_III_gamma_tau"/>
</dbReference>
<evidence type="ECO:0008006" key="14">
    <source>
        <dbReference type="Google" id="ProtNLM"/>
    </source>
</evidence>
<comment type="similarity">
    <text evidence="1">Belongs to the DnaX/STICHEL family.</text>
</comment>
<feature type="domain" description="DNA polymerase III gamma subunit" evidence="9">
    <location>
        <begin position="678"/>
        <end position="800"/>
    </location>
</feature>
<feature type="compositionally biased region" description="Polar residues" evidence="8">
    <location>
        <begin position="1096"/>
        <end position="1105"/>
    </location>
</feature>
<gene>
    <name evidence="12" type="ORF">Tsubulata_042326</name>
</gene>
<feature type="region of interest" description="Disordered" evidence="8">
    <location>
        <begin position="157"/>
        <end position="176"/>
    </location>
</feature>
<protein>
    <recommendedName>
        <fullName evidence="14">AAA+ ATPase domain-containing protein</fullName>
    </recommendedName>
</protein>
<proteinExistence type="inferred from homology"/>
<keyword evidence="6 7" id="KW-0175">Coiled coil</keyword>
<dbReference type="GO" id="GO:0005663">
    <property type="term" value="C:DNA replication factor C complex"/>
    <property type="evidence" value="ECO:0007669"/>
    <property type="project" value="TreeGrafter"/>
</dbReference>
<evidence type="ECO:0000313" key="12">
    <source>
        <dbReference type="EMBL" id="KAJ4845332.1"/>
    </source>
</evidence>
<evidence type="ECO:0000313" key="13">
    <source>
        <dbReference type="Proteomes" id="UP001141552"/>
    </source>
</evidence>
<feature type="domain" description="DNA polymerase III subunit gamma/tau helical lid" evidence="10">
    <location>
        <begin position="629"/>
        <end position="669"/>
    </location>
</feature>
<dbReference type="InterPro" id="IPR022754">
    <property type="entry name" value="DNA_pol_III_gamma-3"/>
</dbReference>
<dbReference type="SUPFAM" id="SSF48019">
    <property type="entry name" value="post-AAA+ oligomerization domain-like"/>
    <property type="match status" value="1"/>
</dbReference>
<evidence type="ECO:0000259" key="11">
    <source>
        <dbReference type="Pfam" id="PF23007"/>
    </source>
</evidence>
<accession>A0A9Q0GAQ4</accession>
<dbReference type="CDD" id="cd18137">
    <property type="entry name" value="HLD_clamp_pol_III_gamma_tau"/>
    <property type="match status" value="1"/>
</dbReference>
<dbReference type="Gene3D" id="1.20.272.10">
    <property type="match status" value="1"/>
</dbReference>
<dbReference type="InterPro" id="IPR050238">
    <property type="entry name" value="DNA_Rep/Repair_Clamp_Loader"/>
</dbReference>
<feature type="region of interest" description="Disordered" evidence="8">
    <location>
        <begin position="1001"/>
        <end position="1044"/>
    </location>
</feature>
<feature type="compositionally biased region" description="Low complexity" evidence="8">
    <location>
        <begin position="807"/>
        <end position="818"/>
    </location>
</feature>
<evidence type="ECO:0000256" key="2">
    <source>
        <dbReference type="ARBA" id="ARBA00022723"/>
    </source>
</evidence>
<feature type="domain" description="STICHEL DnaA-N-like alpha-beta" evidence="11">
    <location>
        <begin position="902"/>
        <end position="980"/>
    </location>
</feature>
<dbReference type="OrthoDB" id="1911163at2759"/>
<dbReference type="Gene3D" id="3.40.50.300">
    <property type="entry name" value="P-loop containing nucleotide triphosphate hydrolases"/>
    <property type="match status" value="1"/>
</dbReference>
<dbReference type="Pfam" id="PF13177">
    <property type="entry name" value="DNA_pol3_delta2"/>
    <property type="match status" value="1"/>
</dbReference>
<feature type="compositionally biased region" description="Low complexity" evidence="8">
    <location>
        <begin position="1022"/>
        <end position="1035"/>
    </location>
</feature>
<feature type="compositionally biased region" description="Basic and acidic residues" evidence="8">
    <location>
        <begin position="1082"/>
        <end position="1095"/>
    </location>
</feature>
<reference evidence="12" key="1">
    <citation type="submission" date="2022-02" db="EMBL/GenBank/DDBJ databases">
        <authorList>
            <person name="Henning P.M."/>
            <person name="McCubbin A.G."/>
            <person name="Shore J.S."/>
        </authorList>
    </citation>
    <scope>NUCLEOTIDE SEQUENCE</scope>
    <source>
        <strain evidence="12">F60SS</strain>
        <tissue evidence="12">Leaves</tissue>
    </source>
</reference>
<evidence type="ECO:0000259" key="9">
    <source>
        <dbReference type="Pfam" id="PF12169"/>
    </source>
</evidence>
<dbReference type="PANTHER" id="PTHR11669:SF63">
    <property type="entry name" value="PROTEIN STICHEL"/>
    <property type="match status" value="1"/>
</dbReference>
<feature type="region of interest" description="Disordered" evidence="8">
    <location>
        <begin position="107"/>
        <end position="138"/>
    </location>
</feature>
<feature type="compositionally biased region" description="Polar residues" evidence="8">
    <location>
        <begin position="32"/>
        <end position="46"/>
    </location>
</feature>
<feature type="region of interest" description="Disordered" evidence="8">
    <location>
        <begin position="1082"/>
        <end position="1105"/>
    </location>
</feature>
<dbReference type="GO" id="GO:0046872">
    <property type="term" value="F:metal ion binding"/>
    <property type="evidence" value="ECO:0007669"/>
    <property type="project" value="UniProtKB-KW"/>
</dbReference>
<feature type="compositionally biased region" description="Acidic residues" evidence="8">
    <location>
        <begin position="113"/>
        <end position="124"/>
    </location>
</feature>
<dbReference type="GO" id="GO:0009360">
    <property type="term" value="C:DNA polymerase III complex"/>
    <property type="evidence" value="ECO:0007669"/>
    <property type="project" value="InterPro"/>
</dbReference>
<keyword evidence="3" id="KW-0547">Nucleotide-binding</keyword>
<organism evidence="12 13">
    <name type="scientific">Turnera subulata</name>
    <dbReference type="NCBI Taxonomy" id="218843"/>
    <lineage>
        <taxon>Eukaryota</taxon>
        <taxon>Viridiplantae</taxon>
        <taxon>Streptophyta</taxon>
        <taxon>Embryophyta</taxon>
        <taxon>Tracheophyta</taxon>
        <taxon>Spermatophyta</taxon>
        <taxon>Magnoliopsida</taxon>
        <taxon>eudicotyledons</taxon>
        <taxon>Gunneridae</taxon>
        <taxon>Pentapetalae</taxon>
        <taxon>rosids</taxon>
        <taxon>fabids</taxon>
        <taxon>Malpighiales</taxon>
        <taxon>Passifloraceae</taxon>
        <taxon>Turnera</taxon>
    </lineage>
</organism>
<dbReference type="GO" id="GO:0006261">
    <property type="term" value="P:DNA-templated DNA replication"/>
    <property type="evidence" value="ECO:0007669"/>
    <property type="project" value="TreeGrafter"/>
</dbReference>
<sequence length="1218" mass="133810">MSEMRACEPSRVHLKKELTQIRKAARVLRDPGTTSSWKSPLSTSRSVGVAASGRKQLEKENVIQNGGVNDHLGSPGEDKRVFLHNWNKSSGEKSGALNLMAATNGCGGGGVGDDPDDDGDESCSVDDSLSRNGESRSGSGIFRCRDADLVLPARKAAAGIKKKSKRTSSHHRQQKKEMYLRRLLKAHPSLASELGRDDLVQQQSDDVEAAVAAAAEEGFSNSDDFRRSGGTSPLLSKLKHRHWSLRGGGGSQKEDYSSYSTPALSASSYTRYRIRNPSTVGSWDATTIASLNDGYDGVDDDDDALDLPARQGCGIPCYWSRRSSRSCCSPSLSDTLRKKGSSIFCGSQSMYHRRRRSSSISSSKQRIASRSALGVLPLLTNSGDGRGGSSIGTGHSDDELSTNFGELDLEALSRLDGGRWSSCKSQDGMEIVALNGDAEEEGTPENIRSLSQKYKPVFFDELIGQNIVVQSLINALSRGRIAPVYLFHGPRGTGKTSAARIFASALNCTSVDQVRPCGYCRECIDFISGKSRDLWEVDGANKKGVDRVRYLLEKISRRLPVGSSCYKVFLINECHLLPSKMWLAFLKFLEEPPSRFVFIFITTDPDNVPRTVQSRCQKYLFNKIRDADIVSRLRKISVEENLDVEMEALDLIAFNADGSLRDAETMLDQLSLLGKKITTSLVNELVGVVSDDKLLELLGLAMSSDTAETVKRARDLMDSGVDPMVLMSQLASLIMDIIAGTYGVVSANHSDSSLGARNLTEAELERLKRALKLLSEAEKQLRVSSDRSTWFTATLLQLGSVPSPDLTQSSSSWRQSSRTTDEDPSIASGESNVYKQKPNARFLPQRSSPASSLYKVISGNSSQHGKYHTNSKPPQSQFMDGSPSSASQDSEMIGNIAYRLGNSQKLDGIWEKCIEKCHSKTLRQLLHVHSKLLSISEVEGILVAYVGFGNEDIKCRAERFVSSITNSIEMVLRHNVEVRLVFASDGGYLLDYAEKVEFRGGGQDGSDDATLPIESGIRETPSKSSLMLNNSLRSSAQSPEKRQEIPMHRIESIIREQRLETAWLQAAERGTPGSLVRLKPEKNQVHPQEEMHPRNPTESLSSVGMPSQHWEDELNHELKVLKMQDRQVLHKEQTSQCAISPSLLHDSNAMANASKESLGYDSSSQSGGGCTALFCWNTKRPQRRKAKGTRIRSRSRNGRFSLFGVCGNQKKTGSRVES</sequence>
<dbReference type="FunFam" id="3.40.50.300:FF:000014">
    <property type="entry name" value="DNA polymerase III subunit gamma/tau"/>
    <property type="match status" value="1"/>
</dbReference>
<keyword evidence="4" id="KW-0862">Zinc</keyword>
<evidence type="ECO:0000256" key="6">
    <source>
        <dbReference type="ARBA" id="ARBA00023054"/>
    </source>
</evidence>
<evidence type="ECO:0000259" key="10">
    <source>
        <dbReference type="Pfam" id="PF22608"/>
    </source>
</evidence>
<dbReference type="Pfam" id="PF23007">
    <property type="entry name" value="DnaA_N-like_STI"/>
    <property type="match status" value="1"/>
</dbReference>
<feature type="region of interest" description="Disordered" evidence="8">
    <location>
        <begin position="802"/>
        <end position="848"/>
    </location>
</feature>
<dbReference type="AlphaFoldDB" id="A0A9Q0GAQ4"/>
<feature type="region of interest" description="Disordered" evidence="8">
    <location>
        <begin position="379"/>
        <end position="398"/>
    </location>
</feature>
<feature type="region of interest" description="Disordered" evidence="8">
    <location>
        <begin position="27"/>
        <end position="56"/>
    </location>
</feature>
<evidence type="ECO:0000256" key="1">
    <source>
        <dbReference type="ARBA" id="ARBA00006360"/>
    </source>
</evidence>
<dbReference type="Gene3D" id="1.10.8.60">
    <property type="match status" value="1"/>
</dbReference>
<dbReference type="PANTHER" id="PTHR11669">
    <property type="entry name" value="REPLICATION FACTOR C / DNA POLYMERASE III GAMMA-TAU SUBUNIT"/>
    <property type="match status" value="1"/>
</dbReference>
<dbReference type="Proteomes" id="UP001141552">
    <property type="component" value="Unassembled WGS sequence"/>
</dbReference>
<dbReference type="SUPFAM" id="SSF52540">
    <property type="entry name" value="P-loop containing nucleoside triphosphate hydrolases"/>
    <property type="match status" value="1"/>
</dbReference>
<dbReference type="GO" id="GO:0005524">
    <property type="term" value="F:ATP binding"/>
    <property type="evidence" value="ECO:0007669"/>
    <property type="project" value="UniProtKB-KW"/>
</dbReference>
<feature type="region of interest" description="Disordered" evidence="8">
    <location>
        <begin position="860"/>
        <end position="889"/>
    </location>
</feature>
<comment type="caution">
    <text evidence="12">The sequence shown here is derived from an EMBL/GenBank/DDBJ whole genome shotgun (WGS) entry which is preliminary data.</text>
</comment>
<reference evidence="12" key="2">
    <citation type="journal article" date="2023" name="Plants (Basel)">
        <title>Annotation of the Turnera subulata (Passifloraceae) Draft Genome Reveals the S-Locus Evolved after the Divergence of Turneroideae from Passifloroideae in a Stepwise Manner.</title>
        <authorList>
            <person name="Henning P.M."/>
            <person name="Roalson E.H."/>
            <person name="Mir W."/>
            <person name="McCubbin A.G."/>
            <person name="Shore J.S."/>
        </authorList>
    </citation>
    <scope>NUCLEOTIDE SEQUENCE</scope>
    <source>
        <strain evidence="12">F60SS</strain>
    </source>
</reference>
<keyword evidence="5" id="KW-0067">ATP-binding</keyword>
<dbReference type="GO" id="GO:0006281">
    <property type="term" value="P:DNA repair"/>
    <property type="evidence" value="ECO:0007669"/>
    <property type="project" value="TreeGrafter"/>
</dbReference>
<dbReference type="GO" id="GO:0003677">
    <property type="term" value="F:DNA binding"/>
    <property type="evidence" value="ECO:0007669"/>
    <property type="project" value="InterPro"/>
</dbReference>
<name>A0A9Q0GAQ4_9ROSI</name>
<evidence type="ECO:0000256" key="3">
    <source>
        <dbReference type="ARBA" id="ARBA00022741"/>
    </source>
</evidence>
<evidence type="ECO:0000256" key="4">
    <source>
        <dbReference type="ARBA" id="ARBA00022833"/>
    </source>
</evidence>
<dbReference type="EMBL" id="JAKUCV010001716">
    <property type="protein sequence ID" value="KAJ4845332.1"/>
    <property type="molecule type" value="Genomic_DNA"/>
</dbReference>
<keyword evidence="13" id="KW-1185">Reference proteome</keyword>
<dbReference type="InterPro" id="IPR012763">
    <property type="entry name" value="DNA_pol_III_sug/sutau_N"/>
</dbReference>
<dbReference type="GO" id="GO:0003887">
    <property type="term" value="F:DNA-directed DNA polymerase activity"/>
    <property type="evidence" value="ECO:0007669"/>
    <property type="project" value="InterPro"/>
</dbReference>
<keyword evidence="2" id="KW-0479">Metal-binding</keyword>
<dbReference type="CDD" id="cd00009">
    <property type="entry name" value="AAA"/>
    <property type="match status" value="1"/>
</dbReference>
<dbReference type="Pfam" id="PF22608">
    <property type="entry name" value="DNAX_ATPase_lid"/>
    <property type="match status" value="1"/>
</dbReference>
<evidence type="ECO:0000256" key="5">
    <source>
        <dbReference type="ARBA" id="ARBA00022840"/>
    </source>
</evidence>
<dbReference type="InterPro" id="IPR008921">
    <property type="entry name" value="DNA_pol3_clamp-load_cplx_C"/>
</dbReference>
<dbReference type="NCBIfam" id="TIGR02397">
    <property type="entry name" value="dnaX_nterm"/>
    <property type="match status" value="1"/>
</dbReference>
<dbReference type="GO" id="GO:0003689">
    <property type="term" value="F:DNA clamp loader activity"/>
    <property type="evidence" value="ECO:0007669"/>
    <property type="project" value="TreeGrafter"/>
</dbReference>